<dbReference type="KEGG" id="pprt:ET464_13440"/>
<evidence type="ECO:0000256" key="12">
    <source>
        <dbReference type="ARBA" id="ARBA00023012"/>
    </source>
</evidence>
<feature type="domain" description="HAMP" evidence="17">
    <location>
        <begin position="199"/>
        <end position="251"/>
    </location>
</feature>
<keyword evidence="10" id="KW-0067">ATP-binding</keyword>
<dbReference type="EMBL" id="CP035492">
    <property type="protein sequence ID" value="QAY67253.1"/>
    <property type="molecule type" value="Genomic_DNA"/>
</dbReference>
<dbReference type="CDD" id="cd06225">
    <property type="entry name" value="HAMP"/>
    <property type="match status" value="1"/>
</dbReference>
<evidence type="ECO:0000256" key="6">
    <source>
        <dbReference type="ARBA" id="ARBA00022679"/>
    </source>
</evidence>
<organism evidence="18 19">
    <name type="scientific">Paenibacillus protaetiae</name>
    <dbReference type="NCBI Taxonomy" id="2509456"/>
    <lineage>
        <taxon>Bacteria</taxon>
        <taxon>Bacillati</taxon>
        <taxon>Bacillota</taxon>
        <taxon>Bacilli</taxon>
        <taxon>Bacillales</taxon>
        <taxon>Paenibacillaceae</taxon>
        <taxon>Paenibacillus</taxon>
    </lineage>
</organism>
<evidence type="ECO:0000256" key="8">
    <source>
        <dbReference type="ARBA" id="ARBA00022741"/>
    </source>
</evidence>
<dbReference type="OrthoDB" id="14660at2"/>
<dbReference type="PANTHER" id="PTHR45528:SF9">
    <property type="entry name" value="SENSOR HISTIDINE KINASE YBDK"/>
    <property type="match status" value="1"/>
</dbReference>
<evidence type="ECO:0000259" key="17">
    <source>
        <dbReference type="PROSITE" id="PS50885"/>
    </source>
</evidence>
<dbReference type="SMART" id="SM00387">
    <property type="entry name" value="HATPase_c"/>
    <property type="match status" value="1"/>
</dbReference>
<keyword evidence="8" id="KW-0547">Nucleotide-binding</keyword>
<dbReference type="InterPro" id="IPR003661">
    <property type="entry name" value="HisK_dim/P_dom"/>
</dbReference>
<dbReference type="GO" id="GO:0005886">
    <property type="term" value="C:plasma membrane"/>
    <property type="evidence" value="ECO:0007669"/>
    <property type="project" value="UniProtKB-SubCell"/>
</dbReference>
<evidence type="ECO:0000256" key="2">
    <source>
        <dbReference type="ARBA" id="ARBA00004651"/>
    </source>
</evidence>
<keyword evidence="11 15" id="KW-1133">Transmembrane helix</keyword>
<evidence type="ECO:0000256" key="14">
    <source>
        <dbReference type="SAM" id="MobiDB-lite"/>
    </source>
</evidence>
<dbReference type="SUPFAM" id="SSF55874">
    <property type="entry name" value="ATPase domain of HSP90 chaperone/DNA topoisomerase II/histidine kinase"/>
    <property type="match status" value="1"/>
</dbReference>
<dbReference type="GO" id="GO:0005524">
    <property type="term" value="F:ATP binding"/>
    <property type="evidence" value="ECO:0007669"/>
    <property type="project" value="UniProtKB-KW"/>
</dbReference>
<feature type="transmembrane region" description="Helical" evidence="15">
    <location>
        <begin position="21"/>
        <end position="46"/>
    </location>
</feature>
<keyword evidence="12" id="KW-0902">Two-component regulatory system</keyword>
<evidence type="ECO:0000256" key="11">
    <source>
        <dbReference type="ARBA" id="ARBA00022989"/>
    </source>
</evidence>
<dbReference type="InterPro" id="IPR050398">
    <property type="entry name" value="HssS/ArlS-like"/>
</dbReference>
<dbReference type="EC" id="2.7.13.3" evidence="3"/>
<feature type="transmembrane region" description="Helical" evidence="15">
    <location>
        <begin position="178"/>
        <end position="198"/>
    </location>
</feature>
<evidence type="ECO:0000259" key="16">
    <source>
        <dbReference type="PROSITE" id="PS50109"/>
    </source>
</evidence>
<dbReference type="SMART" id="SM00388">
    <property type="entry name" value="HisKA"/>
    <property type="match status" value="1"/>
</dbReference>
<name>A0A4P6EYC1_9BACL</name>
<evidence type="ECO:0000313" key="18">
    <source>
        <dbReference type="EMBL" id="QAY67253.1"/>
    </source>
</evidence>
<dbReference type="InterPro" id="IPR005467">
    <property type="entry name" value="His_kinase_dom"/>
</dbReference>
<keyword evidence="19" id="KW-1185">Reference proteome</keyword>
<keyword evidence="7 15" id="KW-0812">Transmembrane</keyword>
<keyword evidence="5" id="KW-0597">Phosphoprotein</keyword>
<feature type="region of interest" description="Disordered" evidence="14">
    <location>
        <begin position="453"/>
        <end position="472"/>
    </location>
</feature>
<dbReference type="InterPro" id="IPR036097">
    <property type="entry name" value="HisK_dim/P_sf"/>
</dbReference>
<dbReference type="Pfam" id="PF02518">
    <property type="entry name" value="HATPase_c"/>
    <property type="match status" value="1"/>
</dbReference>
<proteinExistence type="predicted"/>
<dbReference type="Pfam" id="PF00672">
    <property type="entry name" value="HAMP"/>
    <property type="match status" value="1"/>
</dbReference>
<dbReference type="Proteomes" id="UP000293568">
    <property type="component" value="Chromosome"/>
</dbReference>
<keyword evidence="4" id="KW-1003">Cell membrane</keyword>
<sequence length="472" mass="53057">MKNAKRAHTSGIKFRHSLLSRYVLIVLIAVIFLPIIFPLTAIAYLFTQGSFQQSGDGLKYGTASHVEEVWHNEAARLDAGRPDEVDKRLRELAGTYPEASVFWVDGGGTLHPVQQTPELPAHWTADDAMRFMKDYVGGQPFTVAAFLGEGSTGPGFMVIQLPRSLFRNAFNMQPGTPIYILVMFVLFGGFIFISLLFFRQIRQRLLRLQAAMALRGEDGLPLPIGRKKPDEIGQLEDAFNQMVEQLKASVHREREEQELRQQLISSLSHDLRTPLTVMNGHLYALQRERMSESGHAAMIQLAAKIDDLSSLIDNLLSYTLMTSGRYPLKLEELDVLRLVRETAASWYPLWEKEGIAADIDAGVTERRLLWRIDRNGFRRVLDNLFQNVVRHASGGRYIGLSLQRQGDTDALVISDRGSGMSGSGKGAGIGLAIVDHLIREMELEWEMDRSPDGTNVIIRPKQPGSRMRDLQF</sequence>
<dbReference type="PANTHER" id="PTHR45528">
    <property type="entry name" value="SENSOR HISTIDINE KINASE CPXA"/>
    <property type="match status" value="1"/>
</dbReference>
<feature type="domain" description="Histidine kinase" evidence="16">
    <location>
        <begin position="266"/>
        <end position="464"/>
    </location>
</feature>
<dbReference type="SUPFAM" id="SSF158472">
    <property type="entry name" value="HAMP domain-like"/>
    <property type="match status" value="1"/>
</dbReference>
<keyword evidence="6" id="KW-0808">Transferase</keyword>
<dbReference type="SMART" id="SM00304">
    <property type="entry name" value="HAMP"/>
    <property type="match status" value="1"/>
</dbReference>
<protein>
    <recommendedName>
        <fullName evidence="3">histidine kinase</fullName>
        <ecNumber evidence="3">2.7.13.3</ecNumber>
    </recommendedName>
</protein>
<evidence type="ECO:0000256" key="9">
    <source>
        <dbReference type="ARBA" id="ARBA00022777"/>
    </source>
</evidence>
<accession>A0A4P6EYC1</accession>
<evidence type="ECO:0000313" key="19">
    <source>
        <dbReference type="Proteomes" id="UP000293568"/>
    </source>
</evidence>
<comment type="subcellular location">
    <subcellularLocation>
        <location evidence="2">Cell membrane</location>
        <topology evidence="2">Multi-pass membrane protein</topology>
    </subcellularLocation>
</comment>
<dbReference type="CDD" id="cd00082">
    <property type="entry name" value="HisKA"/>
    <property type="match status" value="1"/>
</dbReference>
<evidence type="ECO:0000256" key="5">
    <source>
        <dbReference type="ARBA" id="ARBA00022553"/>
    </source>
</evidence>
<dbReference type="Pfam" id="PF00512">
    <property type="entry name" value="HisKA"/>
    <property type="match status" value="1"/>
</dbReference>
<dbReference type="PROSITE" id="PS50885">
    <property type="entry name" value="HAMP"/>
    <property type="match status" value="1"/>
</dbReference>
<evidence type="ECO:0000256" key="4">
    <source>
        <dbReference type="ARBA" id="ARBA00022475"/>
    </source>
</evidence>
<evidence type="ECO:0000256" key="3">
    <source>
        <dbReference type="ARBA" id="ARBA00012438"/>
    </source>
</evidence>
<evidence type="ECO:0000256" key="1">
    <source>
        <dbReference type="ARBA" id="ARBA00000085"/>
    </source>
</evidence>
<keyword evidence="13 15" id="KW-0472">Membrane</keyword>
<evidence type="ECO:0000256" key="7">
    <source>
        <dbReference type="ARBA" id="ARBA00022692"/>
    </source>
</evidence>
<evidence type="ECO:0000256" key="13">
    <source>
        <dbReference type="ARBA" id="ARBA00023136"/>
    </source>
</evidence>
<gene>
    <name evidence="18" type="ORF">ET464_13440</name>
</gene>
<keyword evidence="9 18" id="KW-0418">Kinase</keyword>
<dbReference type="Gene3D" id="6.10.340.10">
    <property type="match status" value="1"/>
</dbReference>
<dbReference type="InterPro" id="IPR036890">
    <property type="entry name" value="HATPase_C_sf"/>
</dbReference>
<dbReference type="RefSeq" id="WP_129441680.1">
    <property type="nucleotide sequence ID" value="NZ_CP035492.1"/>
</dbReference>
<dbReference type="InterPro" id="IPR003660">
    <property type="entry name" value="HAMP_dom"/>
</dbReference>
<dbReference type="PROSITE" id="PS50109">
    <property type="entry name" value="HIS_KIN"/>
    <property type="match status" value="1"/>
</dbReference>
<dbReference type="AlphaFoldDB" id="A0A4P6EYC1"/>
<reference evidence="18 19" key="1">
    <citation type="submission" date="2019-01" db="EMBL/GenBank/DDBJ databases">
        <title>Genome sequencing of strain FW100M-2.</title>
        <authorList>
            <person name="Heo J."/>
            <person name="Kim S.-J."/>
            <person name="Kim J.-S."/>
            <person name="Hong S.-B."/>
            <person name="Kwon S.-W."/>
        </authorList>
    </citation>
    <scope>NUCLEOTIDE SEQUENCE [LARGE SCALE GENOMIC DNA]</scope>
    <source>
        <strain evidence="18 19">FW100M-2</strain>
    </source>
</reference>
<dbReference type="GO" id="GO:0000155">
    <property type="term" value="F:phosphorelay sensor kinase activity"/>
    <property type="evidence" value="ECO:0007669"/>
    <property type="project" value="InterPro"/>
</dbReference>
<dbReference type="Gene3D" id="1.10.287.130">
    <property type="match status" value="1"/>
</dbReference>
<evidence type="ECO:0000256" key="15">
    <source>
        <dbReference type="SAM" id="Phobius"/>
    </source>
</evidence>
<dbReference type="InterPro" id="IPR003594">
    <property type="entry name" value="HATPase_dom"/>
</dbReference>
<dbReference type="SUPFAM" id="SSF47384">
    <property type="entry name" value="Homodimeric domain of signal transducing histidine kinase"/>
    <property type="match status" value="1"/>
</dbReference>
<comment type="catalytic activity">
    <reaction evidence="1">
        <text>ATP + protein L-histidine = ADP + protein N-phospho-L-histidine.</text>
        <dbReference type="EC" id="2.7.13.3"/>
    </reaction>
</comment>
<dbReference type="Gene3D" id="3.30.565.10">
    <property type="entry name" value="Histidine kinase-like ATPase, C-terminal domain"/>
    <property type="match status" value="1"/>
</dbReference>
<evidence type="ECO:0000256" key="10">
    <source>
        <dbReference type="ARBA" id="ARBA00022840"/>
    </source>
</evidence>